<keyword evidence="1" id="KW-0812">Transmembrane</keyword>
<keyword evidence="1" id="KW-0472">Membrane</keyword>
<feature type="transmembrane region" description="Helical" evidence="1">
    <location>
        <begin position="96"/>
        <end position="115"/>
    </location>
</feature>
<reference evidence="2 3" key="1">
    <citation type="submission" date="2021-08" db="EMBL/GenBank/DDBJ databases">
        <title>Genome sequence analysis of Clostridium chauvoei strains of European origin and evaluation of typing options for outbreak investigations.</title>
        <authorList>
            <person name="Abdel-Glil M."/>
            <person name="Thomas P."/>
            <person name="Seyboldt C."/>
        </authorList>
    </citation>
    <scope>NUCLEOTIDE SEQUENCE [LARGE SCALE GENOMIC DNA]</scope>
    <source>
        <strain evidence="2 3">S0260-09</strain>
    </source>
</reference>
<dbReference type="AlphaFoldDB" id="A0ABD4RF56"/>
<name>A0ABD4RF56_9CLOT</name>
<gene>
    <name evidence="2" type="ORF">K4H94_02945</name>
</gene>
<dbReference type="GeneID" id="66300877"/>
<protein>
    <submittedName>
        <fullName evidence="2">Uncharacterized protein</fullName>
    </submittedName>
</protein>
<comment type="caution">
    <text evidence="2">The sequence shown here is derived from an EMBL/GenBank/DDBJ whole genome shotgun (WGS) entry which is preliminary data.</text>
</comment>
<dbReference type="KEGG" id="cchv:BTM20_03305"/>
<dbReference type="Proteomes" id="UP000775179">
    <property type="component" value="Unassembled WGS sequence"/>
</dbReference>
<evidence type="ECO:0000313" key="3">
    <source>
        <dbReference type="Proteomes" id="UP000775179"/>
    </source>
</evidence>
<accession>A0ABD4RF56</accession>
<evidence type="ECO:0000256" key="1">
    <source>
        <dbReference type="SAM" id="Phobius"/>
    </source>
</evidence>
<proteinExistence type="predicted"/>
<evidence type="ECO:0000313" key="2">
    <source>
        <dbReference type="EMBL" id="MBX7290007.1"/>
    </source>
</evidence>
<dbReference type="EMBL" id="JAIFTX010000004">
    <property type="protein sequence ID" value="MBX7290007.1"/>
    <property type="molecule type" value="Genomic_DNA"/>
</dbReference>
<sequence>MQDKKLSFIGTGIFYILLVVVSLIAFMGLYIGINFIQAKLFVKGEYIIYLIKSPYSYLLFLILIIAIGRIEILFVDKKKLLSKDKGSSLWLKCDKLLILAIIIFIYMIVTSVVVVTKEGVYDYSFFNLKGNKYNFSDVEYIHTGFGDSGKSKGEFFYNITLKNGKKLKLAYPSSSQSSKEYKGDSWQEYVDIDQYIMHSGAKKDSSEKGSNYVKMDKKYIDKLLKIVNNK</sequence>
<dbReference type="RefSeq" id="WP_021874872.1">
    <property type="nucleotide sequence ID" value="NZ_CP018624.1"/>
</dbReference>
<feature type="transmembrane region" description="Helical" evidence="1">
    <location>
        <begin position="55"/>
        <end position="75"/>
    </location>
</feature>
<keyword evidence="1" id="KW-1133">Transmembrane helix</keyword>
<organism evidence="2 3">
    <name type="scientific">Clostridium chauvoei</name>
    <dbReference type="NCBI Taxonomy" id="46867"/>
    <lineage>
        <taxon>Bacteria</taxon>
        <taxon>Bacillati</taxon>
        <taxon>Bacillota</taxon>
        <taxon>Clostridia</taxon>
        <taxon>Eubacteriales</taxon>
        <taxon>Clostridiaceae</taxon>
        <taxon>Clostridium</taxon>
    </lineage>
</organism>
<feature type="transmembrane region" description="Helical" evidence="1">
    <location>
        <begin position="12"/>
        <end position="35"/>
    </location>
</feature>